<gene>
    <name evidence="2" type="ORF">T03_12088</name>
</gene>
<feature type="region of interest" description="Disordered" evidence="1">
    <location>
        <begin position="83"/>
        <end position="104"/>
    </location>
</feature>
<evidence type="ECO:0000313" key="3">
    <source>
        <dbReference type="Proteomes" id="UP000054653"/>
    </source>
</evidence>
<comment type="caution">
    <text evidence="2">The sequence shown here is derived from an EMBL/GenBank/DDBJ whole genome shotgun (WGS) entry which is preliminary data.</text>
</comment>
<dbReference type="Proteomes" id="UP000054653">
    <property type="component" value="Unassembled WGS sequence"/>
</dbReference>
<protein>
    <submittedName>
        <fullName evidence="2">Uncharacterized protein</fullName>
    </submittedName>
</protein>
<evidence type="ECO:0000313" key="2">
    <source>
        <dbReference type="EMBL" id="KRY44657.1"/>
    </source>
</evidence>
<keyword evidence="3" id="KW-1185">Reference proteome</keyword>
<dbReference type="EMBL" id="JYDI01000515">
    <property type="protein sequence ID" value="KRY44657.1"/>
    <property type="molecule type" value="Genomic_DNA"/>
</dbReference>
<organism evidence="2 3">
    <name type="scientific">Trichinella britovi</name>
    <name type="common">Parasitic roundworm</name>
    <dbReference type="NCBI Taxonomy" id="45882"/>
    <lineage>
        <taxon>Eukaryota</taxon>
        <taxon>Metazoa</taxon>
        <taxon>Ecdysozoa</taxon>
        <taxon>Nematoda</taxon>
        <taxon>Enoplea</taxon>
        <taxon>Dorylaimia</taxon>
        <taxon>Trichinellida</taxon>
        <taxon>Trichinellidae</taxon>
        <taxon>Trichinella</taxon>
    </lineage>
</organism>
<accession>A0A0V1C628</accession>
<reference evidence="2 3" key="1">
    <citation type="submission" date="2015-01" db="EMBL/GenBank/DDBJ databases">
        <title>Evolution of Trichinella species and genotypes.</title>
        <authorList>
            <person name="Korhonen P.K."/>
            <person name="Edoardo P."/>
            <person name="Giuseppe L.R."/>
            <person name="Gasser R.B."/>
        </authorList>
    </citation>
    <scope>NUCLEOTIDE SEQUENCE [LARGE SCALE GENOMIC DNA]</scope>
    <source>
        <strain evidence="2">ISS120</strain>
    </source>
</reference>
<name>A0A0V1C628_TRIBR</name>
<dbReference type="AlphaFoldDB" id="A0A0V1C628"/>
<sequence length="104" mass="12032">MLPQNTTSAELLLGMHVDAMVVQHLLHVRSFAPLLVLYENKQIVNDTEHIQYIPHILLNTPQLSSVYRYILIYTPYLHTPETSAVRRHTPDYSNSLSQDVVHRN</sequence>
<proteinExistence type="predicted"/>
<evidence type="ECO:0000256" key="1">
    <source>
        <dbReference type="SAM" id="MobiDB-lite"/>
    </source>
</evidence>